<feature type="compositionally biased region" description="Polar residues" evidence="1">
    <location>
        <begin position="177"/>
        <end position="188"/>
    </location>
</feature>
<dbReference type="EMBL" id="FO082263">
    <property type="protein sequence ID" value="CCO20211.1"/>
    <property type="molecule type" value="Genomic_DNA"/>
</dbReference>
<organism evidence="2 3">
    <name type="scientific">Bathycoccus prasinos</name>
    <dbReference type="NCBI Taxonomy" id="41875"/>
    <lineage>
        <taxon>Eukaryota</taxon>
        <taxon>Viridiplantae</taxon>
        <taxon>Chlorophyta</taxon>
        <taxon>Mamiellophyceae</taxon>
        <taxon>Mamiellales</taxon>
        <taxon>Bathycoccaceae</taxon>
        <taxon>Bathycoccus</taxon>
    </lineage>
</organism>
<evidence type="ECO:0000313" key="3">
    <source>
        <dbReference type="Proteomes" id="UP000198341"/>
    </source>
</evidence>
<accession>K8EQ72</accession>
<sequence>MPAKTQQKRKKSETPRYLEELEDFFRESVRAEANRVSYKSLSPEALQSCLELGFCNGDLKSLLRTCRDPNNEELDEEEIDDMLEALHENGTTINQPFCFAPGAVAIKQMLVSNRVVHHERVEYYTHDIEVGIYASKNVKKDGKENDFAEWHWDENLNYTIQLTGEKEWKTARGEANPLSSGMNLTSPRNAYEKKRNRSRELWGNTLNCNGLKREKKYDLSPSTEGDSKSERLKPGMMIRVSPGEWHRVEACETGKKDEVTISINVRLAHITPARWAAECIFSGLAIKFYGSHRDVHRQMINDSKSSSDASFDSHLNFCASPKFIADAKRKCPLLRILPFDAKISNGLILGNTASNLLAYAENASTNETVTPVLKTEGCATLKIFANRLCAIEVTDYSEIGSEEKGFEKMKCMKITSTSTLSNFDYMNTFYIVLDDEDFSQELVQCFADEKYEDDDANDRGVELEHVSKKCARMLDVLVDHGIAIVLSSSDDDED</sequence>
<evidence type="ECO:0008006" key="4">
    <source>
        <dbReference type="Google" id="ProtNLM"/>
    </source>
</evidence>
<dbReference type="RefSeq" id="XP_007508594.1">
    <property type="nucleotide sequence ID" value="XM_007508532.1"/>
</dbReference>
<dbReference type="Proteomes" id="UP000198341">
    <property type="component" value="Chromosome 16"/>
</dbReference>
<evidence type="ECO:0000256" key="1">
    <source>
        <dbReference type="SAM" id="MobiDB-lite"/>
    </source>
</evidence>
<gene>
    <name evidence="2" type="ordered locus">Bathy16g02480</name>
</gene>
<name>K8EQ72_9CHLO</name>
<evidence type="ECO:0000313" key="2">
    <source>
        <dbReference type="EMBL" id="CCO20211.1"/>
    </source>
</evidence>
<reference evidence="2 3" key="1">
    <citation type="submission" date="2011-10" db="EMBL/GenBank/DDBJ databases">
        <authorList>
            <person name="Genoscope - CEA"/>
        </authorList>
    </citation>
    <scope>NUCLEOTIDE SEQUENCE [LARGE SCALE GENOMIC DNA]</scope>
    <source>
        <strain evidence="2 3">RCC 1105</strain>
    </source>
</reference>
<keyword evidence="3" id="KW-1185">Reference proteome</keyword>
<dbReference type="SUPFAM" id="SSF51197">
    <property type="entry name" value="Clavaminate synthase-like"/>
    <property type="match status" value="1"/>
</dbReference>
<feature type="region of interest" description="Disordered" evidence="1">
    <location>
        <begin position="213"/>
        <end position="232"/>
    </location>
</feature>
<dbReference type="KEGG" id="bpg:Bathy16g02480"/>
<dbReference type="AlphaFoldDB" id="K8EQ72"/>
<dbReference type="OrthoDB" id="10267855at2759"/>
<proteinExistence type="predicted"/>
<feature type="region of interest" description="Disordered" evidence="1">
    <location>
        <begin position="173"/>
        <end position="196"/>
    </location>
</feature>
<dbReference type="Gene3D" id="2.60.120.650">
    <property type="entry name" value="Cupin"/>
    <property type="match status" value="1"/>
</dbReference>
<protein>
    <recommendedName>
        <fullName evidence="4">JmjC domain-containing protein</fullName>
    </recommendedName>
</protein>
<dbReference type="GeneID" id="19011249"/>